<dbReference type="Proteomes" id="UP001164539">
    <property type="component" value="Chromosome 5"/>
</dbReference>
<dbReference type="EMBL" id="CM051398">
    <property type="protein sequence ID" value="KAJ4718291.1"/>
    <property type="molecule type" value="Genomic_DNA"/>
</dbReference>
<name>A0ACC1Y4H9_MELAZ</name>
<proteinExistence type="predicted"/>
<gene>
    <name evidence="1" type="ORF">OWV82_009990</name>
</gene>
<organism evidence="1 2">
    <name type="scientific">Melia azedarach</name>
    <name type="common">Chinaberry tree</name>
    <dbReference type="NCBI Taxonomy" id="155640"/>
    <lineage>
        <taxon>Eukaryota</taxon>
        <taxon>Viridiplantae</taxon>
        <taxon>Streptophyta</taxon>
        <taxon>Embryophyta</taxon>
        <taxon>Tracheophyta</taxon>
        <taxon>Spermatophyta</taxon>
        <taxon>Magnoliopsida</taxon>
        <taxon>eudicotyledons</taxon>
        <taxon>Gunneridae</taxon>
        <taxon>Pentapetalae</taxon>
        <taxon>rosids</taxon>
        <taxon>malvids</taxon>
        <taxon>Sapindales</taxon>
        <taxon>Meliaceae</taxon>
        <taxon>Melia</taxon>
    </lineage>
</organism>
<evidence type="ECO:0000313" key="2">
    <source>
        <dbReference type="Proteomes" id="UP001164539"/>
    </source>
</evidence>
<comment type="caution">
    <text evidence="1">The sequence shown here is derived from an EMBL/GenBank/DDBJ whole genome shotgun (WGS) entry which is preliminary data.</text>
</comment>
<keyword evidence="2" id="KW-1185">Reference proteome</keyword>
<sequence>MGNCFTATATCDINRCFEYSRSNRATYICKLEDNLETLQTELRKLVELKNDVKRKVLIAEEQQQMKRTEQVQGWISRVEELEAEVGELQKVKSEYVKKLYPGGCCSDDCQSTYKYGKKVAKKLQVVATMRKEASFKELVDRVPENAQ</sequence>
<protein>
    <submittedName>
        <fullName evidence="1">NBS-LRR type disease resistance protein</fullName>
    </submittedName>
</protein>
<accession>A0ACC1Y4H9</accession>
<evidence type="ECO:0000313" key="1">
    <source>
        <dbReference type="EMBL" id="KAJ4718291.1"/>
    </source>
</evidence>
<reference evidence="1 2" key="1">
    <citation type="journal article" date="2023" name="Science">
        <title>Complex scaffold remodeling in plant triterpene biosynthesis.</title>
        <authorList>
            <person name="De La Pena R."/>
            <person name="Hodgson H."/>
            <person name="Liu J.C."/>
            <person name="Stephenson M.J."/>
            <person name="Martin A.C."/>
            <person name="Owen C."/>
            <person name="Harkess A."/>
            <person name="Leebens-Mack J."/>
            <person name="Jimenez L.E."/>
            <person name="Osbourn A."/>
            <person name="Sattely E.S."/>
        </authorList>
    </citation>
    <scope>NUCLEOTIDE SEQUENCE [LARGE SCALE GENOMIC DNA]</scope>
    <source>
        <strain evidence="2">cv. JPN11</strain>
        <tissue evidence="1">Leaf</tissue>
    </source>
</reference>